<evidence type="ECO:0000313" key="2">
    <source>
        <dbReference type="Proteomes" id="UP000448199"/>
    </source>
</evidence>
<accession>A0A844XR59</accession>
<dbReference type="OrthoDB" id="7596944at2"/>
<dbReference type="RefSeq" id="WP_160727077.1">
    <property type="nucleotide sequence ID" value="NZ_WTYC01000002.1"/>
</dbReference>
<comment type="caution">
    <text evidence="1">The sequence shown here is derived from an EMBL/GenBank/DDBJ whole genome shotgun (WGS) entry which is preliminary data.</text>
</comment>
<dbReference type="AlphaFoldDB" id="A0A844XR59"/>
<gene>
    <name evidence="1" type="ORF">GRI69_04480</name>
</gene>
<dbReference type="Proteomes" id="UP000448199">
    <property type="component" value="Unassembled WGS sequence"/>
</dbReference>
<reference evidence="1 2" key="1">
    <citation type="submission" date="2019-12" db="EMBL/GenBank/DDBJ databases">
        <title>Genomic-based taxomic classification of the family Erythrobacteraceae.</title>
        <authorList>
            <person name="Xu L."/>
        </authorList>
    </citation>
    <scope>NUCLEOTIDE SEQUENCE [LARGE SCALE GENOMIC DNA]</scope>
    <source>
        <strain evidence="1 2">DSM 17792</strain>
    </source>
</reference>
<protein>
    <submittedName>
        <fullName evidence="1">Uncharacterized protein</fullName>
    </submittedName>
</protein>
<dbReference type="EMBL" id="WTYC01000002">
    <property type="protein sequence ID" value="MXO47512.1"/>
    <property type="molecule type" value="Genomic_DNA"/>
</dbReference>
<keyword evidence="2" id="KW-1185">Reference proteome</keyword>
<organism evidence="1 2">
    <name type="scientific">Qipengyuania vulgaris</name>
    <dbReference type="NCBI Taxonomy" id="291985"/>
    <lineage>
        <taxon>Bacteria</taxon>
        <taxon>Pseudomonadati</taxon>
        <taxon>Pseudomonadota</taxon>
        <taxon>Alphaproteobacteria</taxon>
        <taxon>Sphingomonadales</taxon>
        <taxon>Erythrobacteraceae</taxon>
        <taxon>Qipengyuania</taxon>
    </lineage>
</organism>
<sequence>MNAITFDRPLMGEPMLPRTTYRTRSRFGTFLIAAGLAQADAEGLDEGVATGFYADRAAGVVVTATSCDRPLFFDECEALAQFMQLDLVLLRFDPLQGASFDVLLNGSPHWLCRFLAWRRDGGDIWLVPAQASGPFFRLNGEGLVPFEGAPYENGYERYAGIIRAIERPSFEGEF</sequence>
<evidence type="ECO:0000313" key="1">
    <source>
        <dbReference type="EMBL" id="MXO47512.1"/>
    </source>
</evidence>
<name>A0A844XR59_9SPHN</name>
<proteinExistence type="predicted"/>